<reference evidence="2" key="1">
    <citation type="journal article" date="2019" name="Int. J. Syst. Evol. Microbiol.">
        <title>The Global Catalogue of Microorganisms (GCM) 10K type strain sequencing project: providing services to taxonomists for standard genome sequencing and annotation.</title>
        <authorList>
            <consortium name="The Broad Institute Genomics Platform"/>
            <consortium name="The Broad Institute Genome Sequencing Center for Infectious Disease"/>
            <person name="Wu L."/>
            <person name="Ma J."/>
        </authorList>
    </citation>
    <scope>NUCLEOTIDE SEQUENCE [LARGE SCALE GENOMIC DNA]</scope>
    <source>
        <strain evidence="2">JCM 18303</strain>
    </source>
</reference>
<sequence length="135" mass="14053">MCASLIPSASITAAPPNAAAVRVTHFSAAINTYAAAKITIAAIAEELSTHSAFRSAPHACVIDSPTRLPGTPAAHRTGGCLGAAGQGLAAHARTPGSAGQDCREPSQARRCTGVMRDLRRWQRGYTRCEPLATFR</sequence>
<dbReference type="Proteomes" id="UP001428817">
    <property type="component" value="Unassembled WGS sequence"/>
</dbReference>
<protein>
    <recommendedName>
        <fullName evidence="3">SDR family NAD(P)-dependent oxidoreductase</fullName>
    </recommendedName>
</protein>
<evidence type="ECO:0000313" key="1">
    <source>
        <dbReference type="EMBL" id="GAA5156328.1"/>
    </source>
</evidence>
<dbReference type="EMBL" id="BAABJP010000011">
    <property type="protein sequence ID" value="GAA5156328.1"/>
    <property type="molecule type" value="Genomic_DNA"/>
</dbReference>
<organism evidence="1 2">
    <name type="scientific">Pseudonocardia eucalypti</name>
    <dbReference type="NCBI Taxonomy" id="648755"/>
    <lineage>
        <taxon>Bacteria</taxon>
        <taxon>Bacillati</taxon>
        <taxon>Actinomycetota</taxon>
        <taxon>Actinomycetes</taxon>
        <taxon>Pseudonocardiales</taxon>
        <taxon>Pseudonocardiaceae</taxon>
        <taxon>Pseudonocardia</taxon>
    </lineage>
</organism>
<comment type="caution">
    <text evidence="1">The sequence shown here is derived from an EMBL/GenBank/DDBJ whole genome shotgun (WGS) entry which is preliminary data.</text>
</comment>
<accession>A0ABP9Q3I8</accession>
<evidence type="ECO:0008006" key="3">
    <source>
        <dbReference type="Google" id="ProtNLM"/>
    </source>
</evidence>
<name>A0ABP9Q3I8_9PSEU</name>
<keyword evidence="2" id="KW-1185">Reference proteome</keyword>
<proteinExistence type="predicted"/>
<gene>
    <name evidence="1" type="ORF">GCM10023321_31880</name>
</gene>
<evidence type="ECO:0000313" key="2">
    <source>
        <dbReference type="Proteomes" id="UP001428817"/>
    </source>
</evidence>